<comment type="caution">
    <text evidence="3">The sequence shown here is derived from an EMBL/GenBank/DDBJ whole genome shotgun (WGS) entry which is preliminary data.</text>
</comment>
<dbReference type="InterPro" id="IPR052155">
    <property type="entry name" value="Biofilm_reg_signaling"/>
</dbReference>
<dbReference type="Pfam" id="PF00563">
    <property type="entry name" value="EAL"/>
    <property type="match status" value="1"/>
</dbReference>
<dbReference type="InterPro" id="IPR035965">
    <property type="entry name" value="PAS-like_dom_sf"/>
</dbReference>
<keyword evidence="4" id="KW-1185">Reference proteome</keyword>
<dbReference type="PROSITE" id="PS50887">
    <property type="entry name" value="GGDEF"/>
    <property type="match status" value="1"/>
</dbReference>
<feature type="domain" description="GGDEF" evidence="2">
    <location>
        <begin position="186"/>
        <end position="319"/>
    </location>
</feature>
<dbReference type="SMART" id="SM00052">
    <property type="entry name" value="EAL"/>
    <property type="match status" value="1"/>
</dbReference>
<evidence type="ECO:0000313" key="4">
    <source>
        <dbReference type="Proteomes" id="UP001162889"/>
    </source>
</evidence>
<dbReference type="PANTHER" id="PTHR44757">
    <property type="entry name" value="DIGUANYLATE CYCLASE DGCP"/>
    <property type="match status" value="1"/>
</dbReference>
<dbReference type="CDD" id="cd01948">
    <property type="entry name" value="EAL"/>
    <property type="match status" value="1"/>
</dbReference>
<evidence type="ECO:0000259" key="2">
    <source>
        <dbReference type="PROSITE" id="PS50887"/>
    </source>
</evidence>
<dbReference type="Pfam" id="PF08448">
    <property type="entry name" value="PAS_4"/>
    <property type="match status" value="1"/>
</dbReference>
<dbReference type="InterPro" id="IPR013656">
    <property type="entry name" value="PAS_4"/>
</dbReference>
<dbReference type="Gene3D" id="3.30.70.270">
    <property type="match status" value="1"/>
</dbReference>
<dbReference type="InterPro" id="IPR000014">
    <property type="entry name" value="PAS"/>
</dbReference>
<dbReference type="PROSITE" id="PS50883">
    <property type="entry name" value="EAL"/>
    <property type="match status" value="1"/>
</dbReference>
<dbReference type="InterPro" id="IPR000160">
    <property type="entry name" value="GGDEF_dom"/>
</dbReference>
<dbReference type="Gene3D" id="3.30.450.20">
    <property type="entry name" value="PAS domain"/>
    <property type="match status" value="1"/>
</dbReference>
<dbReference type="Pfam" id="PF00990">
    <property type="entry name" value="GGDEF"/>
    <property type="match status" value="1"/>
</dbReference>
<dbReference type="SMART" id="SM00267">
    <property type="entry name" value="GGDEF"/>
    <property type="match status" value="1"/>
</dbReference>
<dbReference type="InterPro" id="IPR043128">
    <property type="entry name" value="Rev_trsase/Diguanyl_cyclase"/>
</dbReference>
<dbReference type="InterPro" id="IPR001633">
    <property type="entry name" value="EAL_dom"/>
</dbReference>
<dbReference type="Gene3D" id="3.20.20.450">
    <property type="entry name" value="EAL domain"/>
    <property type="match status" value="1"/>
</dbReference>
<evidence type="ECO:0000259" key="1">
    <source>
        <dbReference type="PROSITE" id="PS50883"/>
    </source>
</evidence>
<dbReference type="InterPro" id="IPR029787">
    <property type="entry name" value="Nucleotide_cyclase"/>
</dbReference>
<name>A0ABT1GTD5_9BURK</name>
<dbReference type="CDD" id="cd01949">
    <property type="entry name" value="GGDEF"/>
    <property type="match status" value="1"/>
</dbReference>
<proteinExistence type="predicted"/>
<reference evidence="3" key="1">
    <citation type="submission" date="2022-03" db="EMBL/GenBank/DDBJ databases">
        <title>Genome Encyclopedia of Bacteria and Archaea VI: Functional Genomics of Type Strains.</title>
        <authorList>
            <person name="Whitman W."/>
        </authorList>
    </citation>
    <scope>NUCLEOTIDE SEQUENCE</scope>
    <source>
        <strain evidence="3">HSC-15S17</strain>
    </source>
</reference>
<organism evidence="3 4">
    <name type="scientific">Duganella violaceipulchra</name>
    <dbReference type="NCBI Taxonomy" id="2849652"/>
    <lineage>
        <taxon>Bacteria</taxon>
        <taxon>Pseudomonadati</taxon>
        <taxon>Pseudomonadota</taxon>
        <taxon>Betaproteobacteria</taxon>
        <taxon>Burkholderiales</taxon>
        <taxon>Oxalobacteraceae</taxon>
        <taxon>Telluria group</taxon>
        <taxon>Duganella</taxon>
    </lineage>
</organism>
<evidence type="ECO:0000313" key="3">
    <source>
        <dbReference type="EMBL" id="MCP2012212.1"/>
    </source>
</evidence>
<dbReference type="EMBL" id="JALJZU010000016">
    <property type="protein sequence ID" value="MCP2012212.1"/>
    <property type="molecule type" value="Genomic_DNA"/>
</dbReference>
<dbReference type="NCBIfam" id="TIGR00254">
    <property type="entry name" value="GGDEF"/>
    <property type="match status" value="1"/>
</dbReference>
<dbReference type="CDD" id="cd00130">
    <property type="entry name" value="PAS"/>
    <property type="match status" value="1"/>
</dbReference>
<protein>
    <submittedName>
        <fullName evidence="3">Diguanylate cyclase (GGDEF)-like protein</fullName>
    </submittedName>
</protein>
<gene>
    <name evidence="3" type="ORF">L1274_005972</name>
</gene>
<dbReference type="SUPFAM" id="SSF55785">
    <property type="entry name" value="PYP-like sensor domain (PAS domain)"/>
    <property type="match status" value="1"/>
</dbReference>
<dbReference type="RefSeq" id="WP_262311797.1">
    <property type="nucleotide sequence ID" value="NZ_JAHTGR010000002.1"/>
</dbReference>
<dbReference type="SUPFAM" id="SSF55073">
    <property type="entry name" value="Nucleotide cyclase"/>
    <property type="match status" value="1"/>
</dbReference>
<dbReference type="InterPro" id="IPR035919">
    <property type="entry name" value="EAL_sf"/>
</dbReference>
<dbReference type="SUPFAM" id="SSF141868">
    <property type="entry name" value="EAL domain-like"/>
    <property type="match status" value="1"/>
</dbReference>
<feature type="domain" description="EAL" evidence="1">
    <location>
        <begin position="328"/>
        <end position="584"/>
    </location>
</feature>
<dbReference type="Proteomes" id="UP001162889">
    <property type="component" value="Unassembled WGS sequence"/>
</dbReference>
<accession>A0ABT1GTD5</accession>
<dbReference type="PANTHER" id="PTHR44757:SF2">
    <property type="entry name" value="BIOFILM ARCHITECTURE MAINTENANCE PROTEIN MBAA"/>
    <property type="match status" value="1"/>
</dbReference>
<sequence>MAPAHKRDDGARADFLAMVAHTSDALLLLQDGRVLACNPAAQALFECDRPDRLLGLGLVDLSPLQQAEGVLSARALAELLADAQRDGNRQFEWCCVGCGGRQFWAEVLLTAIAPKRVVAAIRDISARKQDQLVMHLALLADVADRRRSEEQTRHLAEHDFLTDLPNRVLLLDRLSLAMAAARRKRSRLAILFLDLDRFKNINDTLGHHVGDQLLREVAARLVRCVRSVDTVSRQGGDEFVIMLSEIGGIDQVAHVADTVLGAISQEFVLEPHRLHVSTSIGVSIYPDDGADIDTLVRNADLAMYHAKEKGRNGFQFFSPEMNAQIVERVTFENDLRRALREQQFVLEYEAQVDIASARPLAAEALLRWRHPALGLLRPERFIGVAEDSGLMVGIGQWVLEQACRAARRWQDAGHALAVSVNLSQTQFLQRNLADSVGAALAASGLAPELLELELTEAIIMKNVASAPATLRALRALGVRLAIDDFGTGYTRVSHLREYPFDKLKIDRTFIGDIDAAADGAAPPVVVIAMIAMARSLGLTVLAEGVETEAQLSFLAQHGCQQYQGHYAQQKGLLDGLDGLLDGAA</sequence>